<dbReference type="Proteomes" id="UP000824782">
    <property type="component" value="Unassembled WGS sequence"/>
</dbReference>
<proteinExistence type="inferred from homology"/>
<feature type="transmembrane region" description="Helical" evidence="13">
    <location>
        <begin position="109"/>
        <end position="133"/>
    </location>
</feature>
<evidence type="ECO:0000256" key="6">
    <source>
        <dbReference type="ARBA" id="ARBA00023136"/>
    </source>
</evidence>
<feature type="transmembrane region" description="Helical" evidence="13">
    <location>
        <begin position="50"/>
        <end position="71"/>
    </location>
</feature>
<comment type="caution">
    <text evidence="15">The sequence shown here is derived from an EMBL/GenBank/DDBJ whole genome shotgun (WGS) entry which is preliminary data.</text>
</comment>
<feature type="transmembrane region" description="Helical" evidence="13">
    <location>
        <begin position="228"/>
        <end position="248"/>
    </location>
</feature>
<dbReference type="AlphaFoldDB" id="A0AAV6ZAJ4"/>
<organism evidence="15 16">
    <name type="scientific">Engystomops pustulosus</name>
    <name type="common">Tungara frog</name>
    <name type="synonym">Physalaemus pustulosus</name>
    <dbReference type="NCBI Taxonomy" id="76066"/>
    <lineage>
        <taxon>Eukaryota</taxon>
        <taxon>Metazoa</taxon>
        <taxon>Chordata</taxon>
        <taxon>Craniata</taxon>
        <taxon>Vertebrata</taxon>
        <taxon>Euteleostomi</taxon>
        <taxon>Amphibia</taxon>
        <taxon>Batrachia</taxon>
        <taxon>Anura</taxon>
        <taxon>Neobatrachia</taxon>
        <taxon>Hyloidea</taxon>
        <taxon>Leptodactylidae</taxon>
        <taxon>Leiuperinae</taxon>
        <taxon>Engystomops</taxon>
    </lineage>
</organism>
<dbReference type="PROSITE" id="PS50262">
    <property type="entry name" value="G_PROTEIN_RECEP_F1_2"/>
    <property type="match status" value="1"/>
</dbReference>
<comment type="subcellular location">
    <subcellularLocation>
        <location evidence="1">Cell membrane</location>
        <topology evidence="1">Multi-pass membrane protein</topology>
    </subcellularLocation>
</comment>
<dbReference type="PROSITE" id="PS00237">
    <property type="entry name" value="G_PROTEIN_RECEP_F1_1"/>
    <property type="match status" value="1"/>
</dbReference>
<keyword evidence="4 13" id="KW-1133">Transmembrane helix</keyword>
<evidence type="ECO:0000256" key="4">
    <source>
        <dbReference type="ARBA" id="ARBA00022989"/>
    </source>
</evidence>
<evidence type="ECO:0000256" key="12">
    <source>
        <dbReference type="RuleBase" id="RU000688"/>
    </source>
</evidence>
<feature type="transmembrane region" description="Helical" evidence="13">
    <location>
        <begin position="194"/>
        <end position="216"/>
    </location>
</feature>
<dbReference type="GO" id="GO:0005886">
    <property type="term" value="C:plasma membrane"/>
    <property type="evidence" value="ECO:0007669"/>
    <property type="project" value="UniProtKB-SubCell"/>
</dbReference>
<reference evidence="15" key="1">
    <citation type="thesis" date="2020" institute="ProQuest LLC" country="789 East Eisenhower Parkway, Ann Arbor, MI, USA">
        <title>Comparative Genomics and Chromosome Evolution.</title>
        <authorList>
            <person name="Mudd A.B."/>
        </authorList>
    </citation>
    <scope>NUCLEOTIDE SEQUENCE</scope>
    <source>
        <strain evidence="15">237g6f4</strain>
        <tissue evidence="15">Blood</tissue>
    </source>
</reference>
<dbReference type="PANTHER" id="PTHR24225">
    <property type="entry name" value="CHEMOTACTIC RECEPTOR"/>
    <property type="match status" value="1"/>
</dbReference>
<keyword evidence="16" id="KW-1185">Reference proteome</keyword>
<dbReference type="InterPro" id="IPR000276">
    <property type="entry name" value="GPCR_Rhodpsn"/>
</dbReference>
<dbReference type="PANTHER" id="PTHR24225:SF0">
    <property type="entry name" value="N-FORMYL PEPTIDE RECEPTOR 2"/>
    <property type="match status" value="1"/>
</dbReference>
<evidence type="ECO:0000256" key="10">
    <source>
        <dbReference type="ARBA" id="ARBA00023224"/>
    </source>
</evidence>
<dbReference type="GO" id="GO:0004875">
    <property type="term" value="F:complement receptor activity"/>
    <property type="evidence" value="ECO:0007669"/>
    <property type="project" value="TreeGrafter"/>
</dbReference>
<dbReference type="Gene3D" id="1.20.1070.10">
    <property type="entry name" value="Rhodopsin 7-helix transmembrane proteins"/>
    <property type="match status" value="1"/>
</dbReference>
<evidence type="ECO:0000256" key="3">
    <source>
        <dbReference type="ARBA" id="ARBA00022692"/>
    </source>
</evidence>
<dbReference type="GO" id="GO:0007200">
    <property type="term" value="P:phospholipase C-activating G protein-coupled receptor signaling pathway"/>
    <property type="evidence" value="ECO:0007669"/>
    <property type="project" value="TreeGrafter"/>
</dbReference>
<keyword evidence="8 12" id="KW-0675">Receptor</keyword>
<keyword evidence="3 12" id="KW-0812">Transmembrane</keyword>
<dbReference type="GO" id="GO:0004982">
    <property type="term" value="F:N-formyl peptide receptor activity"/>
    <property type="evidence" value="ECO:0007669"/>
    <property type="project" value="TreeGrafter"/>
</dbReference>
<dbReference type="PRINTS" id="PR00237">
    <property type="entry name" value="GPCRRHODOPSN"/>
</dbReference>
<dbReference type="GO" id="GO:0007204">
    <property type="term" value="P:positive regulation of cytosolic calcium ion concentration"/>
    <property type="evidence" value="ECO:0007669"/>
    <property type="project" value="TreeGrafter"/>
</dbReference>
<evidence type="ECO:0000256" key="7">
    <source>
        <dbReference type="ARBA" id="ARBA00023157"/>
    </source>
</evidence>
<keyword evidence="2" id="KW-1003">Cell membrane</keyword>
<evidence type="ECO:0000256" key="8">
    <source>
        <dbReference type="ARBA" id="ARBA00023170"/>
    </source>
</evidence>
<feature type="domain" description="G-protein coupled receptors family 1 profile" evidence="14">
    <location>
        <begin position="63"/>
        <end position="284"/>
    </location>
</feature>
<feature type="transmembrane region" description="Helical" evidence="13">
    <location>
        <begin position="268"/>
        <end position="287"/>
    </location>
</feature>
<dbReference type="EMBL" id="WNYA01002350">
    <property type="protein sequence ID" value="KAG8544355.1"/>
    <property type="molecule type" value="Genomic_DNA"/>
</dbReference>
<evidence type="ECO:0000256" key="13">
    <source>
        <dbReference type="SAM" id="Phobius"/>
    </source>
</evidence>
<dbReference type="InterPro" id="IPR000826">
    <property type="entry name" value="Formyl_rcpt-rel"/>
</dbReference>
<dbReference type="SUPFAM" id="SSF81321">
    <property type="entry name" value="Family A G protein-coupled receptor-like"/>
    <property type="match status" value="1"/>
</dbReference>
<dbReference type="InterPro" id="IPR017452">
    <property type="entry name" value="GPCR_Rhodpsn_7TM"/>
</dbReference>
<keyword evidence="9" id="KW-0325">Glycoprotein</keyword>
<keyword evidence="10 12" id="KW-0807">Transducer</keyword>
<evidence type="ECO:0000256" key="1">
    <source>
        <dbReference type="ARBA" id="ARBA00004651"/>
    </source>
</evidence>
<gene>
    <name evidence="15" type="ORF">GDO81_022625</name>
</gene>
<keyword evidence="6 13" id="KW-0472">Membrane</keyword>
<feature type="transmembrane region" description="Helical" evidence="13">
    <location>
        <begin position="153"/>
        <end position="174"/>
    </location>
</feature>
<evidence type="ECO:0000256" key="5">
    <source>
        <dbReference type="ARBA" id="ARBA00023040"/>
    </source>
</evidence>
<comment type="similarity">
    <text evidence="11">Belongs to the chemokine-like receptor (CMKLR) family.</text>
</comment>
<sequence>MDLEDYFLDSPDKPGYREYDRRSFNEDFRTSLTDFQRMAYIITIINRVSITLYSIIFLLGIIGNGLVIWIAGFRMKKTISAVWFLHLAIANFLCCISIPLHIARWNYNVLLAIVILFYLNMTTSSFLLTAMTVDRWVSVMWPVWAKVHRTQKLVRITAGVIWVMSLAWIGFMYFLPLSVHSTYKLKLIIELIRFIIFFVIPFPIIVTSYVTIFLKLRKSNRPQRSQRPYRIITAVILSFFLCWAPYYIWPLIPLNHGGILQFQIVDTIIYTLAFFNSCINPIIYVSMGQDSGQSFLRSIPLRIESALSEATDDLCQEQEDCGEAHADV</sequence>
<evidence type="ECO:0000313" key="16">
    <source>
        <dbReference type="Proteomes" id="UP000824782"/>
    </source>
</evidence>
<accession>A0AAV6ZAJ4</accession>
<feature type="transmembrane region" description="Helical" evidence="13">
    <location>
        <begin position="83"/>
        <end position="103"/>
    </location>
</feature>
<evidence type="ECO:0000256" key="11">
    <source>
        <dbReference type="ARBA" id="ARBA00025736"/>
    </source>
</evidence>
<comment type="similarity">
    <text evidence="12">Belongs to the G-protein coupled receptor 1 family.</text>
</comment>
<evidence type="ECO:0000256" key="9">
    <source>
        <dbReference type="ARBA" id="ARBA00023180"/>
    </source>
</evidence>
<dbReference type="Pfam" id="PF00001">
    <property type="entry name" value="7tm_1"/>
    <property type="match status" value="1"/>
</dbReference>
<protein>
    <recommendedName>
        <fullName evidence="14">G-protein coupled receptors family 1 profile domain-containing protein</fullName>
    </recommendedName>
</protein>
<name>A0AAV6ZAJ4_ENGPU</name>
<evidence type="ECO:0000256" key="2">
    <source>
        <dbReference type="ARBA" id="ARBA00022475"/>
    </source>
</evidence>
<evidence type="ECO:0000313" key="15">
    <source>
        <dbReference type="EMBL" id="KAG8544355.1"/>
    </source>
</evidence>
<evidence type="ECO:0000259" key="14">
    <source>
        <dbReference type="PROSITE" id="PS50262"/>
    </source>
</evidence>
<dbReference type="GO" id="GO:0006954">
    <property type="term" value="P:inflammatory response"/>
    <property type="evidence" value="ECO:0007669"/>
    <property type="project" value="TreeGrafter"/>
</dbReference>
<keyword evidence="5 12" id="KW-0297">G-protein coupled receptor</keyword>
<keyword evidence="7" id="KW-1015">Disulfide bond</keyword>